<sequence>MFACELKRTVFGTQMRLSTSYSSIATTAAGTTEKSLWGFCLSVAVSSKETLFLTVRAF</sequence>
<dbReference type="EMBL" id="CH476734">
    <property type="protein sequence ID" value="EIE79721.1"/>
    <property type="molecule type" value="Genomic_DNA"/>
</dbReference>
<reference evidence="1 2" key="1">
    <citation type="journal article" date="2009" name="PLoS Genet.">
        <title>Genomic analysis of the basal lineage fungus Rhizopus oryzae reveals a whole-genome duplication.</title>
        <authorList>
            <person name="Ma L.-J."/>
            <person name="Ibrahim A.S."/>
            <person name="Skory C."/>
            <person name="Grabherr M.G."/>
            <person name="Burger G."/>
            <person name="Butler M."/>
            <person name="Elias M."/>
            <person name="Idnurm A."/>
            <person name="Lang B.F."/>
            <person name="Sone T."/>
            <person name="Abe A."/>
            <person name="Calvo S.E."/>
            <person name="Corrochano L.M."/>
            <person name="Engels R."/>
            <person name="Fu J."/>
            <person name="Hansberg W."/>
            <person name="Kim J.-M."/>
            <person name="Kodira C.D."/>
            <person name="Koehrsen M.J."/>
            <person name="Liu B."/>
            <person name="Miranda-Saavedra D."/>
            <person name="O'Leary S."/>
            <person name="Ortiz-Castellanos L."/>
            <person name="Poulter R."/>
            <person name="Rodriguez-Romero J."/>
            <person name="Ruiz-Herrera J."/>
            <person name="Shen Y.-Q."/>
            <person name="Zeng Q."/>
            <person name="Galagan J."/>
            <person name="Birren B.W."/>
            <person name="Cuomo C.A."/>
            <person name="Wickes B.L."/>
        </authorList>
    </citation>
    <scope>NUCLEOTIDE SEQUENCE [LARGE SCALE GENOMIC DNA]</scope>
    <source>
        <strain evidence="2">RA 99-880 / ATCC MYA-4621 / FGSC 9543 / NRRL 43880</strain>
    </source>
</reference>
<evidence type="ECO:0000313" key="1">
    <source>
        <dbReference type="EMBL" id="EIE79721.1"/>
    </source>
</evidence>
<evidence type="ECO:0000313" key="2">
    <source>
        <dbReference type="Proteomes" id="UP000009138"/>
    </source>
</evidence>
<accession>I1BU41</accession>
<dbReference type="RefSeq" id="XP_067515117.1">
    <property type="nucleotide sequence ID" value="XM_067659016.1"/>
</dbReference>
<gene>
    <name evidence="1" type="ORF">RO3G_04426</name>
</gene>
<protein>
    <submittedName>
        <fullName evidence="1">Uncharacterized protein</fullName>
    </submittedName>
</protein>
<dbReference type="VEuPathDB" id="FungiDB:RO3G_04426"/>
<dbReference type="GeneID" id="93611397"/>
<dbReference type="InParanoid" id="I1BU41"/>
<name>I1BU41_RHIO9</name>
<organism evidence="1 2">
    <name type="scientific">Rhizopus delemar (strain RA 99-880 / ATCC MYA-4621 / FGSC 9543 / NRRL 43880)</name>
    <name type="common">Mucormycosis agent</name>
    <name type="synonym">Rhizopus arrhizus var. delemar</name>
    <dbReference type="NCBI Taxonomy" id="246409"/>
    <lineage>
        <taxon>Eukaryota</taxon>
        <taxon>Fungi</taxon>
        <taxon>Fungi incertae sedis</taxon>
        <taxon>Mucoromycota</taxon>
        <taxon>Mucoromycotina</taxon>
        <taxon>Mucoromycetes</taxon>
        <taxon>Mucorales</taxon>
        <taxon>Mucorineae</taxon>
        <taxon>Rhizopodaceae</taxon>
        <taxon>Rhizopus</taxon>
    </lineage>
</organism>
<dbReference type="AlphaFoldDB" id="I1BU41"/>
<keyword evidence="2" id="KW-1185">Reference proteome</keyword>
<dbReference type="Proteomes" id="UP000009138">
    <property type="component" value="Unassembled WGS sequence"/>
</dbReference>
<proteinExistence type="predicted"/>